<evidence type="ECO:0000313" key="3">
    <source>
        <dbReference type="EMBL" id="KAK1683960.1"/>
    </source>
</evidence>
<feature type="region of interest" description="Disordered" evidence="2">
    <location>
        <begin position="24"/>
        <end position="67"/>
    </location>
</feature>
<name>A0AAD8TJA4_LOLMU</name>
<keyword evidence="4" id="KW-1185">Reference proteome</keyword>
<sequence>MRRSAKVGGEDGAGTWPWQFQWRHRQDSSKPVAEKHVRCSSASSSAASAVKLHATTTTKRDEKKARSLGIISSDEGNVILPAAEKAEALPPKRSSGGFADEDDLYDFFRGFDSCHSPHGSNIDSFFPFQKEGDFFDCRGYSFSSKETSVISSLEAFASQYTSLEVDKARLQKEVDSSSSKLEGAIKIAAEARQEVDSLKDELEGLKKRLKDEETSRLAVEARMIEKDDLLRQSSLALLKAADIPAEVLDKLPNYSPANAMSMTLGSHQLVQDLLQKGKRAMARVHSMIFPKIDQNKTLGQLIDAFAINTREVLEISALKCARQLLELFSAKKSSIGPSLSNQTQAP</sequence>
<protein>
    <submittedName>
        <fullName evidence="3">Uncharacterized protein</fullName>
    </submittedName>
</protein>
<dbReference type="AlphaFoldDB" id="A0AAD8TJA4"/>
<proteinExistence type="predicted"/>
<keyword evidence="1" id="KW-0175">Coiled coil</keyword>
<reference evidence="3" key="1">
    <citation type="submission" date="2023-07" db="EMBL/GenBank/DDBJ databases">
        <title>A chromosome-level genome assembly of Lolium multiflorum.</title>
        <authorList>
            <person name="Chen Y."/>
            <person name="Copetti D."/>
            <person name="Kolliker R."/>
            <person name="Studer B."/>
        </authorList>
    </citation>
    <scope>NUCLEOTIDE SEQUENCE</scope>
    <source>
        <strain evidence="3">02402/16</strain>
        <tissue evidence="3">Leaf</tissue>
    </source>
</reference>
<evidence type="ECO:0000256" key="1">
    <source>
        <dbReference type="SAM" id="Coils"/>
    </source>
</evidence>
<gene>
    <name evidence="3" type="ORF">QYE76_044808</name>
</gene>
<dbReference type="EMBL" id="JAUUTY010000002">
    <property type="protein sequence ID" value="KAK1683960.1"/>
    <property type="molecule type" value="Genomic_DNA"/>
</dbReference>
<organism evidence="3 4">
    <name type="scientific">Lolium multiflorum</name>
    <name type="common">Italian ryegrass</name>
    <name type="synonym">Lolium perenne subsp. multiflorum</name>
    <dbReference type="NCBI Taxonomy" id="4521"/>
    <lineage>
        <taxon>Eukaryota</taxon>
        <taxon>Viridiplantae</taxon>
        <taxon>Streptophyta</taxon>
        <taxon>Embryophyta</taxon>
        <taxon>Tracheophyta</taxon>
        <taxon>Spermatophyta</taxon>
        <taxon>Magnoliopsida</taxon>
        <taxon>Liliopsida</taxon>
        <taxon>Poales</taxon>
        <taxon>Poaceae</taxon>
        <taxon>BOP clade</taxon>
        <taxon>Pooideae</taxon>
        <taxon>Poodae</taxon>
        <taxon>Poeae</taxon>
        <taxon>Poeae Chloroplast Group 2 (Poeae type)</taxon>
        <taxon>Loliodinae</taxon>
        <taxon>Loliinae</taxon>
        <taxon>Lolium</taxon>
    </lineage>
</organism>
<feature type="compositionally biased region" description="Low complexity" evidence="2">
    <location>
        <begin position="40"/>
        <end position="49"/>
    </location>
</feature>
<feature type="compositionally biased region" description="Basic and acidic residues" evidence="2">
    <location>
        <begin position="24"/>
        <end position="37"/>
    </location>
</feature>
<accession>A0AAD8TJA4</accession>
<dbReference type="Proteomes" id="UP001231189">
    <property type="component" value="Unassembled WGS sequence"/>
</dbReference>
<feature type="coiled-coil region" evidence="1">
    <location>
        <begin position="153"/>
        <end position="222"/>
    </location>
</feature>
<comment type="caution">
    <text evidence="3">The sequence shown here is derived from an EMBL/GenBank/DDBJ whole genome shotgun (WGS) entry which is preliminary data.</text>
</comment>
<evidence type="ECO:0000313" key="4">
    <source>
        <dbReference type="Proteomes" id="UP001231189"/>
    </source>
</evidence>
<evidence type="ECO:0000256" key="2">
    <source>
        <dbReference type="SAM" id="MobiDB-lite"/>
    </source>
</evidence>